<evidence type="ECO:0000313" key="1">
    <source>
        <dbReference type="EMBL" id="AEW04384.1"/>
    </source>
</evidence>
<proteinExistence type="predicted"/>
<organism evidence="1 2">
    <name type="scientific">Sulfobacillus acidophilus (strain ATCC 700253 / DSM 10332 / NAL)</name>
    <dbReference type="NCBI Taxonomy" id="679936"/>
    <lineage>
        <taxon>Bacteria</taxon>
        <taxon>Bacillati</taxon>
        <taxon>Bacillota</taxon>
        <taxon>Clostridia</taxon>
        <taxon>Eubacteriales</taxon>
        <taxon>Clostridiales Family XVII. Incertae Sedis</taxon>
        <taxon>Sulfobacillus</taxon>
    </lineage>
</organism>
<dbReference type="Proteomes" id="UP000005439">
    <property type="component" value="Chromosome"/>
</dbReference>
<sequence length="109" mass="11591">MARRYLFMGLAVLTGTFFTLPVSAFGPGSRSLSEAVLWADEAALHAVGGGRVTTLTVDGQGAKAVWQVGVSRQGMTYHVLVSRQTNQVLAVKPVLPSRTSQFVGGLTRE</sequence>
<protein>
    <recommendedName>
        <fullName evidence="3">PepSY domain-containing protein</fullName>
    </recommendedName>
</protein>
<reference evidence="1 2" key="2">
    <citation type="journal article" date="2012" name="Stand. Genomic Sci.">
        <title>Complete genome sequence of the moderately thermophilic mineral-sulfide-oxidizing firmicute Sulfobacillus acidophilus type strain (NAL(T)).</title>
        <authorList>
            <person name="Anderson I."/>
            <person name="Chertkov O."/>
            <person name="Chen A."/>
            <person name="Saunders E."/>
            <person name="Lapidus A."/>
            <person name="Nolan M."/>
            <person name="Lucas S."/>
            <person name="Hammon N."/>
            <person name="Deshpande S."/>
            <person name="Cheng J.F."/>
            <person name="Han C."/>
            <person name="Tapia R."/>
            <person name="Goodwin L.A."/>
            <person name="Pitluck S."/>
            <person name="Liolios K."/>
            <person name="Pagani I."/>
            <person name="Ivanova N."/>
            <person name="Mikhailova N."/>
            <person name="Pati A."/>
            <person name="Palaniappan K."/>
            <person name="Land M."/>
            <person name="Pan C."/>
            <person name="Rohde M."/>
            <person name="Pukall R."/>
            <person name="Goker M."/>
            <person name="Detter J.C."/>
            <person name="Woyke T."/>
            <person name="Bristow J."/>
            <person name="Eisen J.A."/>
            <person name="Markowitz V."/>
            <person name="Hugenholtz P."/>
            <person name="Kyrpides N.C."/>
            <person name="Klenk H.P."/>
            <person name="Mavromatis K."/>
        </authorList>
    </citation>
    <scope>NUCLEOTIDE SEQUENCE [LARGE SCALE GENOMIC DNA]</scope>
    <source>
        <strain evidence="2">ATCC 700253 / DSM 10332 / NAL</strain>
    </source>
</reference>
<reference evidence="2" key="1">
    <citation type="submission" date="2011-12" db="EMBL/GenBank/DDBJ databases">
        <title>The complete genome of chromosome of Sulfobacillus acidophilus DSM 10332.</title>
        <authorList>
            <person name="Lucas S."/>
            <person name="Han J."/>
            <person name="Lapidus A."/>
            <person name="Bruce D."/>
            <person name="Goodwin L."/>
            <person name="Pitluck S."/>
            <person name="Peters L."/>
            <person name="Kyrpides N."/>
            <person name="Mavromatis K."/>
            <person name="Ivanova N."/>
            <person name="Mikhailova N."/>
            <person name="Chertkov O."/>
            <person name="Saunders E."/>
            <person name="Detter J.C."/>
            <person name="Tapia R."/>
            <person name="Han C."/>
            <person name="Land M."/>
            <person name="Hauser L."/>
            <person name="Markowitz V."/>
            <person name="Cheng J.-F."/>
            <person name="Hugenholtz P."/>
            <person name="Woyke T."/>
            <person name="Wu D."/>
            <person name="Pukall R."/>
            <person name="Gehrich-Schroeter G."/>
            <person name="Schneider S."/>
            <person name="Klenk H.-P."/>
            <person name="Eisen J.A."/>
        </authorList>
    </citation>
    <scope>NUCLEOTIDE SEQUENCE [LARGE SCALE GENOMIC DNA]</scope>
    <source>
        <strain evidence="2">ATCC 700253 / DSM 10332 / NAL</strain>
    </source>
</reference>
<dbReference type="PATRIC" id="fig|679936.5.peg.933"/>
<evidence type="ECO:0000313" key="2">
    <source>
        <dbReference type="Proteomes" id="UP000005439"/>
    </source>
</evidence>
<keyword evidence="2" id="KW-1185">Reference proteome</keyword>
<evidence type="ECO:0008006" key="3">
    <source>
        <dbReference type="Google" id="ProtNLM"/>
    </source>
</evidence>
<gene>
    <name evidence="1" type="ordered locus">Sulac_0881</name>
</gene>
<accession>G8TS58</accession>
<dbReference type="AlphaFoldDB" id="G8TS58"/>
<name>G8TS58_SULAD</name>
<dbReference type="EMBL" id="CP003179">
    <property type="protein sequence ID" value="AEW04384.1"/>
    <property type="molecule type" value="Genomic_DNA"/>
</dbReference>
<dbReference type="STRING" id="679936.Sulac_0881"/>
<dbReference type="HOGENOM" id="CLU_2276014_0_0_9"/>
<dbReference type="KEGG" id="sap:Sulac_0881"/>